<comment type="caution">
    <text evidence="1">The sequence shown here is derived from an EMBL/GenBank/DDBJ whole genome shotgun (WGS) entry which is preliminary data.</text>
</comment>
<dbReference type="EMBL" id="WNLA01000018">
    <property type="protein sequence ID" value="MTW04911.1"/>
    <property type="molecule type" value="Genomic_DNA"/>
</dbReference>
<evidence type="ECO:0000313" key="1">
    <source>
        <dbReference type="EMBL" id="MTW04911.1"/>
    </source>
</evidence>
<dbReference type="Pfam" id="PF00300">
    <property type="entry name" value="His_Phos_1"/>
    <property type="match status" value="1"/>
</dbReference>
<evidence type="ECO:0000313" key="2">
    <source>
        <dbReference type="Proteomes" id="UP000484015"/>
    </source>
</evidence>
<dbReference type="InterPro" id="IPR013078">
    <property type="entry name" value="His_Pase_superF_clade-1"/>
</dbReference>
<sequence>MADDQPPSAPVVIYLTRHAEKNSGPDPALSERGLLRARNIATMLRRAGIAHIYATPFRRAHQTAEALALRMSLTVESYDPGAQAAFARHLLALGGNALVVGHTDTLPELISLLGGTPGMPFLETDFDRVYQLVVAADGLVTTTLLASLP</sequence>
<dbReference type="Gene3D" id="3.40.50.1240">
    <property type="entry name" value="Phosphoglycerate mutase-like"/>
    <property type="match status" value="1"/>
</dbReference>
<dbReference type="Proteomes" id="UP000484015">
    <property type="component" value="Unassembled WGS sequence"/>
</dbReference>
<gene>
    <name evidence="1" type="ORF">GM668_22810</name>
</gene>
<dbReference type="OrthoDB" id="3296006at2"/>
<name>A0A6L6Q6L2_9BURK</name>
<dbReference type="SUPFAM" id="SSF53254">
    <property type="entry name" value="Phosphoglycerate mutase-like"/>
    <property type="match status" value="1"/>
</dbReference>
<dbReference type="CDD" id="cd07067">
    <property type="entry name" value="HP_PGM_like"/>
    <property type="match status" value="1"/>
</dbReference>
<protein>
    <recommendedName>
        <fullName evidence="3">Histidine phosphatase family protein</fullName>
    </recommendedName>
</protein>
<accession>A0A6L6Q6L2</accession>
<dbReference type="SMART" id="SM00855">
    <property type="entry name" value="PGAM"/>
    <property type="match status" value="1"/>
</dbReference>
<organism evidence="1 2">
    <name type="scientific">Pseudoduganella ginsengisoli</name>
    <dbReference type="NCBI Taxonomy" id="1462440"/>
    <lineage>
        <taxon>Bacteria</taxon>
        <taxon>Pseudomonadati</taxon>
        <taxon>Pseudomonadota</taxon>
        <taxon>Betaproteobacteria</taxon>
        <taxon>Burkholderiales</taxon>
        <taxon>Oxalobacteraceae</taxon>
        <taxon>Telluria group</taxon>
        <taxon>Pseudoduganella</taxon>
    </lineage>
</organism>
<dbReference type="AlphaFoldDB" id="A0A6L6Q6L2"/>
<dbReference type="InterPro" id="IPR029033">
    <property type="entry name" value="His_PPase_superfam"/>
</dbReference>
<keyword evidence="2" id="KW-1185">Reference proteome</keyword>
<proteinExistence type="predicted"/>
<reference evidence="1 2" key="1">
    <citation type="submission" date="2019-11" db="EMBL/GenBank/DDBJ databases">
        <title>Type strains purchased from KCTC, JCM and DSMZ.</title>
        <authorList>
            <person name="Lu H."/>
        </authorList>
    </citation>
    <scope>NUCLEOTIDE SEQUENCE [LARGE SCALE GENOMIC DNA]</scope>
    <source>
        <strain evidence="1 2">KCTC 42409</strain>
    </source>
</reference>
<evidence type="ECO:0008006" key="3">
    <source>
        <dbReference type="Google" id="ProtNLM"/>
    </source>
</evidence>